<dbReference type="EMBL" id="JXAK01000031">
    <property type="protein sequence ID" value="KIL39806.1"/>
    <property type="molecule type" value="Genomic_DNA"/>
</dbReference>
<dbReference type="PROSITE" id="PS50850">
    <property type="entry name" value="MFS"/>
    <property type="match status" value="1"/>
</dbReference>
<evidence type="ECO:0000256" key="4">
    <source>
        <dbReference type="ARBA" id="ARBA00022692"/>
    </source>
</evidence>
<dbReference type="InterPro" id="IPR011701">
    <property type="entry name" value="MFS"/>
</dbReference>
<evidence type="ECO:0000256" key="5">
    <source>
        <dbReference type="ARBA" id="ARBA00022989"/>
    </source>
</evidence>
<feature type="transmembrane region" description="Helical" evidence="7">
    <location>
        <begin position="164"/>
        <end position="188"/>
    </location>
</feature>
<comment type="subcellular location">
    <subcellularLocation>
        <location evidence="1">Cell membrane</location>
        <topology evidence="1">Multi-pass membrane protein</topology>
    </subcellularLocation>
</comment>
<evidence type="ECO:0000313" key="10">
    <source>
        <dbReference type="Proteomes" id="UP000031967"/>
    </source>
</evidence>
<evidence type="ECO:0000256" key="3">
    <source>
        <dbReference type="ARBA" id="ARBA00022475"/>
    </source>
</evidence>
<feature type="transmembrane region" description="Helical" evidence="7">
    <location>
        <begin position="46"/>
        <end position="65"/>
    </location>
</feature>
<protein>
    <submittedName>
        <fullName evidence="9">Membrane protein</fullName>
    </submittedName>
</protein>
<evidence type="ECO:0000313" key="9">
    <source>
        <dbReference type="EMBL" id="KIL39806.1"/>
    </source>
</evidence>
<dbReference type="Gene3D" id="1.20.1250.20">
    <property type="entry name" value="MFS general substrate transporter like domains"/>
    <property type="match status" value="1"/>
</dbReference>
<dbReference type="Proteomes" id="UP000031967">
    <property type="component" value="Unassembled WGS sequence"/>
</dbReference>
<keyword evidence="4 7" id="KW-0812">Transmembrane</keyword>
<comment type="caution">
    <text evidence="9">The sequence shown here is derived from an EMBL/GenBank/DDBJ whole genome shotgun (WGS) entry which is preliminary data.</text>
</comment>
<feature type="domain" description="Major facilitator superfamily (MFS) profile" evidence="8">
    <location>
        <begin position="11"/>
        <end position="394"/>
    </location>
</feature>
<accession>A0ABR5AFH3</accession>
<sequence>MLSALTSLHPIVLSLLFGTVLARAASSMSLPFLAIYLAKTTQMSPTLIGVVAGAGPLAGTLGGFFGGALSDRFGRRVIMLAALFGWAGVFVGFSLAKLPLVFLLLSAVNGLCRSFYEPVSQALMADLTPKEQRFRVFSMRYLAINIGVAVGPLLGAFFGLKSSALPFLLTGLVYFVYAVSLYVLLLAFGIKRIEGEAKSNVTIGSAWHVIRRDGALRCYLGGSMIGAIGYSQMTVTLSQYVEGRFAAGAMLFAVLMTVNAITVILLQVPLVRWAERRRSPLIAIAAGNVMFALGDIGFAVSGSPAAMIVSMAVFTLGEILNYPSANMLIDRIAPEGMRGTYYGAQTFGSLGQFVGPWLGGMLLTAIGGGPMFMIMAAVTLSATSLYWKGSRISMEMGLKA</sequence>
<dbReference type="InterPro" id="IPR036259">
    <property type="entry name" value="MFS_trans_sf"/>
</dbReference>
<feature type="transmembrane region" description="Helical" evidence="7">
    <location>
        <begin position="214"/>
        <end position="233"/>
    </location>
</feature>
<keyword evidence="2" id="KW-0813">Transport</keyword>
<reference evidence="9 10" key="1">
    <citation type="submission" date="2014-12" db="EMBL/GenBank/DDBJ databases">
        <title>Draft genome sequence of Paenibacillus kamchatkensis strain B-2647.</title>
        <authorList>
            <person name="Karlyshev A.V."/>
            <person name="Kudryashova E.B."/>
        </authorList>
    </citation>
    <scope>NUCLEOTIDE SEQUENCE [LARGE SCALE GENOMIC DNA]</scope>
    <source>
        <strain evidence="9 10">VKM B-2647</strain>
    </source>
</reference>
<keyword evidence="10" id="KW-1185">Reference proteome</keyword>
<organism evidence="9 10">
    <name type="scientific">Gordoniibacillus kamchatkensis</name>
    <dbReference type="NCBI Taxonomy" id="1590651"/>
    <lineage>
        <taxon>Bacteria</taxon>
        <taxon>Bacillati</taxon>
        <taxon>Bacillota</taxon>
        <taxon>Bacilli</taxon>
        <taxon>Bacillales</taxon>
        <taxon>Paenibacillaceae</taxon>
        <taxon>Gordoniibacillus</taxon>
    </lineage>
</organism>
<name>A0ABR5AFH3_9BACL</name>
<proteinExistence type="predicted"/>
<dbReference type="PANTHER" id="PTHR43414:SF1">
    <property type="entry name" value="PEPTIDE PERMEASE"/>
    <property type="match status" value="1"/>
</dbReference>
<dbReference type="Pfam" id="PF07690">
    <property type="entry name" value="MFS_1"/>
    <property type="match status" value="1"/>
</dbReference>
<feature type="transmembrane region" description="Helical" evidence="7">
    <location>
        <begin position="365"/>
        <end position="387"/>
    </location>
</feature>
<feature type="transmembrane region" description="Helical" evidence="7">
    <location>
        <begin position="137"/>
        <end position="158"/>
    </location>
</feature>
<evidence type="ECO:0000256" key="2">
    <source>
        <dbReference type="ARBA" id="ARBA00022448"/>
    </source>
</evidence>
<gene>
    <name evidence="9" type="ORF">SD70_17960</name>
</gene>
<feature type="transmembrane region" description="Helical" evidence="7">
    <location>
        <begin position="245"/>
        <end position="268"/>
    </location>
</feature>
<evidence type="ECO:0000259" key="8">
    <source>
        <dbReference type="PROSITE" id="PS50850"/>
    </source>
</evidence>
<keyword evidence="6 7" id="KW-0472">Membrane</keyword>
<dbReference type="CDD" id="cd17329">
    <property type="entry name" value="MFS_MdtH_MDR_like"/>
    <property type="match status" value="1"/>
</dbReference>
<feature type="transmembrane region" description="Helical" evidence="7">
    <location>
        <begin position="77"/>
        <end position="94"/>
    </location>
</feature>
<dbReference type="InterPro" id="IPR005829">
    <property type="entry name" value="Sugar_transporter_CS"/>
</dbReference>
<evidence type="ECO:0000256" key="1">
    <source>
        <dbReference type="ARBA" id="ARBA00004651"/>
    </source>
</evidence>
<dbReference type="InterPro" id="IPR020846">
    <property type="entry name" value="MFS_dom"/>
</dbReference>
<keyword evidence="5 7" id="KW-1133">Transmembrane helix</keyword>
<keyword evidence="3" id="KW-1003">Cell membrane</keyword>
<evidence type="ECO:0000256" key="6">
    <source>
        <dbReference type="ARBA" id="ARBA00023136"/>
    </source>
</evidence>
<dbReference type="SUPFAM" id="SSF103473">
    <property type="entry name" value="MFS general substrate transporter"/>
    <property type="match status" value="1"/>
</dbReference>
<evidence type="ECO:0000256" key="7">
    <source>
        <dbReference type="SAM" id="Phobius"/>
    </source>
</evidence>
<dbReference type="PANTHER" id="PTHR43414">
    <property type="entry name" value="MULTIDRUG RESISTANCE PROTEIN MDTG"/>
    <property type="match status" value="1"/>
</dbReference>
<dbReference type="PROSITE" id="PS00216">
    <property type="entry name" value="SUGAR_TRANSPORT_1"/>
    <property type="match status" value="1"/>
</dbReference>
<feature type="transmembrane region" description="Helical" evidence="7">
    <location>
        <begin position="280"/>
        <end position="300"/>
    </location>
</feature>